<evidence type="ECO:0000313" key="7">
    <source>
        <dbReference type="Proteomes" id="UP001387215"/>
    </source>
</evidence>
<evidence type="ECO:0000313" key="5">
    <source>
        <dbReference type="EMBL" id="MEI2455515.1"/>
    </source>
</evidence>
<keyword evidence="6" id="KW-0560">Oxidoreductase</keyword>
<dbReference type="Proteomes" id="UP001387215">
    <property type="component" value="Unassembled WGS sequence"/>
</dbReference>
<evidence type="ECO:0000259" key="4">
    <source>
        <dbReference type="Pfam" id="PF01494"/>
    </source>
</evidence>
<keyword evidence="3" id="KW-0472">Membrane</keyword>
<feature type="domain" description="FAD-binding" evidence="4">
    <location>
        <begin position="10"/>
        <end position="311"/>
    </location>
</feature>
<accession>A0AAU8MSS3</accession>
<dbReference type="InterPro" id="IPR050407">
    <property type="entry name" value="Geranylgeranyl_reductase"/>
</dbReference>
<protein>
    <recommendedName>
        <fullName evidence="2">Protein CbrA</fullName>
    </recommendedName>
</protein>
<dbReference type="InterPro" id="IPR036188">
    <property type="entry name" value="FAD/NAD-bd_sf"/>
</dbReference>
<evidence type="ECO:0000313" key="6">
    <source>
        <dbReference type="EMBL" id="XCO74429.1"/>
    </source>
</evidence>
<name>A0AAU8MSS3_9GAMM</name>
<dbReference type="Pfam" id="PF01494">
    <property type="entry name" value="FAD_binding_3"/>
    <property type="match status" value="1"/>
</dbReference>
<keyword evidence="3" id="KW-0812">Transmembrane</keyword>
<dbReference type="PANTHER" id="PTHR42685">
    <property type="entry name" value="GERANYLGERANYL DIPHOSPHATE REDUCTASE"/>
    <property type="match status" value="1"/>
</dbReference>
<dbReference type="AlphaFoldDB" id="A0AAU8MSS3"/>
<proteinExistence type="inferred from homology"/>
<feature type="transmembrane region" description="Helical" evidence="3">
    <location>
        <begin position="12"/>
        <end position="33"/>
    </location>
</feature>
<dbReference type="EMBL" id="JBANDL010000002">
    <property type="protein sequence ID" value="MEI2455515.1"/>
    <property type="molecule type" value="Genomic_DNA"/>
</dbReference>
<gene>
    <name evidence="6" type="ORF">ABU614_18915</name>
    <name evidence="5" type="ORF">V2J18_12560</name>
</gene>
<comment type="similarity">
    <text evidence="1">Belongs to the CbrA family.</text>
</comment>
<sequence length="386" mass="41778">MNHDSRSYDCDLVVVGASFAGAACALAAARAGLRVVVLERKRDPGEKLRTTGIVVKEAAEQTWLSRAPAGCLHRVERVRLYSPKLRSMALSAPGYYFLTTDTPRLMRWLAQDLVRHGVDLRLGASFTQAERDGEGWRVEGVGRARFLVGADGAKSRVAERTGLGRTHEFLYGIEYEFPGASLPESGALHCFVSKRYAPGYIGWVAQNPTGVQAGLALRHDAEHARVPDIDGFLERVRGVVGLDPAIAPTATRAGLIPCGGPVFPLARDGVMLTGDAAGIVSPVTAGGIHSAWAHGETLGQAIALHALGQGPAPETIARDAAPRFRRKRALRWAFDHFQFDWPFDLLLHSAPLRWAAEQVYFHKRGVRGADAPDSAGELDRSWPRGG</sequence>
<dbReference type="GO" id="GO:0016491">
    <property type="term" value="F:oxidoreductase activity"/>
    <property type="evidence" value="ECO:0007669"/>
    <property type="project" value="UniProtKB-KW"/>
</dbReference>
<dbReference type="PRINTS" id="PR00420">
    <property type="entry name" value="RNGMNOXGNASE"/>
</dbReference>
<reference evidence="6" key="2">
    <citation type="submission" date="2024-06" db="EMBL/GenBank/DDBJ databases">
        <authorList>
            <person name="Li S."/>
        </authorList>
    </citation>
    <scope>NUCLEOTIDE SEQUENCE</scope>
    <source>
        <strain evidence="6">SR10</strain>
    </source>
</reference>
<keyword evidence="7" id="KW-1185">Reference proteome</keyword>
<evidence type="ECO:0000256" key="3">
    <source>
        <dbReference type="SAM" id="Phobius"/>
    </source>
</evidence>
<dbReference type="RefSeq" id="WP_336131939.1">
    <property type="nucleotide sequence ID" value="NZ_CP159925.1"/>
</dbReference>
<dbReference type="SUPFAM" id="SSF51905">
    <property type="entry name" value="FAD/NAD(P)-binding domain"/>
    <property type="match status" value="1"/>
</dbReference>
<reference evidence="5 7" key="1">
    <citation type="submission" date="2024-02" db="EMBL/GenBank/DDBJ databases">
        <title>Lysobacter Genome Sequencing and Mining.</title>
        <authorList>
            <person name="Bierman J."/>
            <person name="Walker M.C."/>
        </authorList>
    </citation>
    <scope>NUCLEOTIDE SEQUENCE [LARGE SCALE GENOMIC DNA]</scope>
    <source>
        <strain evidence="5 7">PB6250</strain>
    </source>
</reference>
<dbReference type="InterPro" id="IPR002938">
    <property type="entry name" value="FAD-bd"/>
</dbReference>
<dbReference type="PANTHER" id="PTHR42685:SF18">
    <property type="entry name" value="DIGERANYLGERANYLGLYCEROPHOSPHOLIPID REDUCTASE"/>
    <property type="match status" value="1"/>
</dbReference>
<evidence type="ECO:0000256" key="2">
    <source>
        <dbReference type="ARBA" id="ARBA00040363"/>
    </source>
</evidence>
<dbReference type="EMBL" id="CP159925">
    <property type="protein sequence ID" value="XCO74429.1"/>
    <property type="molecule type" value="Genomic_DNA"/>
</dbReference>
<dbReference type="Gene3D" id="3.50.50.60">
    <property type="entry name" value="FAD/NAD(P)-binding domain"/>
    <property type="match status" value="1"/>
</dbReference>
<evidence type="ECO:0000256" key="1">
    <source>
        <dbReference type="ARBA" id="ARBA00038079"/>
    </source>
</evidence>
<dbReference type="GO" id="GO:0071949">
    <property type="term" value="F:FAD binding"/>
    <property type="evidence" value="ECO:0007669"/>
    <property type="project" value="InterPro"/>
</dbReference>
<dbReference type="PROSITE" id="PS51257">
    <property type="entry name" value="PROKAR_LIPOPROTEIN"/>
    <property type="match status" value="1"/>
</dbReference>
<keyword evidence="3" id="KW-1133">Transmembrane helix</keyword>
<organism evidence="6">
    <name type="scientific">Lysobacter firmicutimachus</name>
    <dbReference type="NCBI Taxonomy" id="1792846"/>
    <lineage>
        <taxon>Bacteria</taxon>
        <taxon>Pseudomonadati</taxon>
        <taxon>Pseudomonadota</taxon>
        <taxon>Gammaproteobacteria</taxon>
        <taxon>Lysobacterales</taxon>
        <taxon>Lysobacteraceae</taxon>
        <taxon>Lysobacter</taxon>
    </lineage>
</organism>